<feature type="compositionally biased region" description="Basic and acidic residues" evidence="1">
    <location>
        <begin position="26"/>
        <end position="35"/>
    </location>
</feature>
<proteinExistence type="predicted"/>
<evidence type="ECO:0000313" key="3">
    <source>
        <dbReference type="Proteomes" id="UP000652761"/>
    </source>
</evidence>
<name>A0A843UMU0_COLES</name>
<keyword evidence="3" id="KW-1185">Reference proteome</keyword>
<dbReference type="Proteomes" id="UP000652761">
    <property type="component" value="Unassembled WGS sequence"/>
</dbReference>
<gene>
    <name evidence="2" type="ORF">Taro_015648</name>
</gene>
<dbReference type="OrthoDB" id="1429956at2759"/>
<reference evidence="2" key="1">
    <citation type="submission" date="2017-07" db="EMBL/GenBank/DDBJ databases">
        <title>Taro Niue Genome Assembly and Annotation.</title>
        <authorList>
            <person name="Atibalentja N."/>
            <person name="Keating K."/>
            <person name="Fields C.J."/>
        </authorList>
    </citation>
    <scope>NUCLEOTIDE SEQUENCE</scope>
    <source>
        <strain evidence="2">Niue_2</strain>
        <tissue evidence="2">Leaf</tissue>
    </source>
</reference>
<sequence>MLLPTRDLKSSKLAIQFLSAEMQTERTKHDVDRARRVSKGSSLAPMTESHKYTVNHGTLKQKEIDDYVSESARMIAETYDRMMADRYAESSP</sequence>
<dbReference type="EMBL" id="NMUH01000678">
    <property type="protein sequence ID" value="MQL83164.1"/>
    <property type="molecule type" value="Genomic_DNA"/>
</dbReference>
<feature type="region of interest" description="Disordered" evidence="1">
    <location>
        <begin position="26"/>
        <end position="46"/>
    </location>
</feature>
<dbReference type="AlphaFoldDB" id="A0A843UMU0"/>
<protein>
    <submittedName>
        <fullName evidence="2">Uncharacterized protein</fullName>
    </submittedName>
</protein>
<evidence type="ECO:0000256" key="1">
    <source>
        <dbReference type="SAM" id="MobiDB-lite"/>
    </source>
</evidence>
<accession>A0A843UMU0</accession>
<comment type="caution">
    <text evidence="2">The sequence shown here is derived from an EMBL/GenBank/DDBJ whole genome shotgun (WGS) entry which is preliminary data.</text>
</comment>
<evidence type="ECO:0000313" key="2">
    <source>
        <dbReference type="EMBL" id="MQL83164.1"/>
    </source>
</evidence>
<organism evidence="2 3">
    <name type="scientific">Colocasia esculenta</name>
    <name type="common">Wild taro</name>
    <name type="synonym">Arum esculentum</name>
    <dbReference type="NCBI Taxonomy" id="4460"/>
    <lineage>
        <taxon>Eukaryota</taxon>
        <taxon>Viridiplantae</taxon>
        <taxon>Streptophyta</taxon>
        <taxon>Embryophyta</taxon>
        <taxon>Tracheophyta</taxon>
        <taxon>Spermatophyta</taxon>
        <taxon>Magnoliopsida</taxon>
        <taxon>Liliopsida</taxon>
        <taxon>Araceae</taxon>
        <taxon>Aroideae</taxon>
        <taxon>Colocasieae</taxon>
        <taxon>Colocasia</taxon>
    </lineage>
</organism>